<dbReference type="Proteomes" id="UP000469346">
    <property type="component" value="Unassembled WGS sequence"/>
</dbReference>
<protein>
    <submittedName>
        <fullName evidence="1">Uncharacterized protein</fullName>
    </submittedName>
</protein>
<organism evidence="1 2">
    <name type="scientific">Dissulfurirhabdus thermomarina</name>
    <dbReference type="NCBI Taxonomy" id="1765737"/>
    <lineage>
        <taxon>Bacteria</taxon>
        <taxon>Deltaproteobacteria</taxon>
        <taxon>Dissulfurirhabdaceae</taxon>
        <taxon>Dissulfurirhabdus</taxon>
    </lineage>
</organism>
<reference evidence="1 2" key="1">
    <citation type="submission" date="2020-02" db="EMBL/GenBank/DDBJ databases">
        <title>Comparative genomics of sulfur disproportionating microorganisms.</title>
        <authorList>
            <person name="Ward L.M."/>
            <person name="Bertran E."/>
            <person name="Johnston D.T."/>
        </authorList>
    </citation>
    <scope>NUCLEOTIDE SEQUENCE [LARGE SCALE GENOMIC DNA]</scope>
    <source>
        <strain evidence="1 2">DSM 100025</strain>
    </source>
</reference>
<accession>A0A6N9TPK7</accession>
<proteinExistence type="predicted"/>
<gene>
    <name evidence="1" type="ORF">G3N55_10205</name>
</gene>
<sequence length="52" mass="5644">MDPDRLPELPAFPAVEIDGEVVFERQAVTEAALEAAVRKRLPHPSNPPGGRP</sequence>
<dbReference type="AlphaFoldDB" id="A0A6N9TPK7"/>
<dbReference type="EMBL" id="JAAGRR010000133">
    <property type="protein sequence ID" value="NDY43211.1"/>
    <property type="molecule type" value="Genomic_DNA"/>
</dbReference>
<evidence type="ECO:0000313" key="1">
    <source>
        <dbReference type="EMBL" id="NDY43211.1"/>
    </source>
</evidence>
<keyword evidence="2" id="KW-1185">Reference proteome</keyword>
<evidence type="ECO:0000313" key="2">
    <source>
        <dbReference type="Proteomes" id="UP000469346"/>
    </source>
</evidence>
<dbReference type="RefSeq" id="WP_163299324.1">
    <property type="nucleotide sequence ID" value="NZ_JAAGRR010000133.1"/>
</dbReference>
<name>A0A6N9TPK7_DISTH</name>
<comment type="caution">
    <text evidence="1">The sequence shown here is derived from an EMBL/GenBank/DDBJ whole genome shotgun (WGS) entry which is preliminary data.</text>
</comment>